<dbReference type="RefSeq" id="WP_093921280.1">
    <property type="nucleotide sequence ID" value="NZ_FONW01000013.1"/>
</dbReference>
<dbReference type="Proteomes" id="UP000198964">
    <property type="component" value="Unassembled WGS sequence"/>
</dbReference>
<gene>
    <name evidence="2" type="ORF">SAMN05216283_11322</name>
</gene>
<name>A0A1I2KS70_9BACT</name>
<dbReference type="Gene3D" id="1.20.5.340">
    <property type="match status" value="1"/>
</dbReference>
<dbReference type="STRING" id="655355.SAMN05216283_11322"/>
<evidence type="ECO:0008006" key="4">
    <source>
        <dbReference type="Google" id="ProtNLM"/>
    </source>
</evidence>
<organism evidence="2 3">
    <name type="scientific">Sunxiuqinia elliptica</name>
    <dbReference type="NCBI Taxonomy" id="655355"/>
    <lineage>
        <taxon>Bacteria</taxon>
        <taxon>Pseudomonadati</taxon>
        <taxon>Bacteroidota</taxon>
        <taxon>Bacteroidia</taxon>
        <taxon>Marinilabiliales</taxon>
        <taxon>Prolixibacteraceae</taxon>
        <taxon>Sunxiuqinia</taxon>
    </lineage>
</organism>
<evidence type="ECO:0000313" key="3">
    <source>
        <dbReference type="Proteomes" id="UP000198964"/>
    </source>
</evidence>
<protein>
    <recommendedName>
        <fullName evidence="4">Cell division protein ZapB</fullName>
    </recommendedName>
</protein>
<evidence type="ECO:0000313" key="2">
    <source>
        <dbReference type="EMBL" id="SFF69129.1"/>
    </source>
</evidence>
<keyword evidence="1" id="KW-0175">Coiled coil</keyword>
<keyword evidence="3" id="KW-1185">Reference proteome</keyword>
<proteinExistence type="predicted"/>
<accession>A0A1I2KS70</accession>
<sequence length="97" mass="11328">MTEQDHDLINEFKKRIKLLIAKQDGLKQENQRLVQQISELQGKLNTVRDENEELVKKYSDLKMAKVFSASDDEKQEAKQTINKIVREIDKCIAQLNV</sequence>
<reference evidence="2 3" key="1">
    <citation type="submission" date="2016-10" db="EMBL/GenBank/DDBJ databases">
        <authorList>
            <person name="de Groot N.N."/>
        </authorList>
    </citation>
    <scope>NUCLEOTIDE SEQUENCE [LARGE SCALE GENOMIC DNA]</scope>
    <source>
        <strain evidence="2 3">CGMCC 1.9156</strain>
    </source>
</reference>
<dbReference type="AlphaFoldDB" id="A0A1I2KS70"/>
<feature type="coiled-coil region" evidence="1">
    <location>
        <begin position="9"/>
        <end position="94"/>
    </location>
</feature>
<evidence type="ECO:0000256" key="1">
    <source>
        <dbReference type="SAM" id="Coils"/>
    </source>
</evidence>
<dbReference type="EMBL" id="FONW01000013">
    <property type="protein sequence ID" value="SFF69129.1"/>
    <property type="molecule type" value="Genomic_DNA"/>
</dbReference>